<reference evidence="1" key="1">
    <citation type="journal article" date="2014" name="Nat. Commun.">
        <title>The emerging biofuel crop Camelina sativa retains a highly undifferentiated hexaploid genome structure.</title>
        <authorList>
            <person name="Kagale S."/>
            <person name="Koh C."/>
            <person name="Nixon J."/>
            <person name="Bollina V."/>
            <person name="Clarke W.E."/>
            <person name="Tuteja R."/>
            <person name="Spillane C."/>
            <person name="Robinson S.J."/>
            <person name="Links M.G."/>
            <person name="Clarke C."/>
            <person name="Higgins E.E."/>
            <person name="Huebert T."/>
            <person name="Sharpe A.G."/>
            <person name="Parkin I.A."/>
        </authorList>
    </citation>
    <scope>NUCLEOTIDE SEQUENCE [LARGE SCALE GENOMIC DNA]</scope>
    <source>
        <strain evidence="1">cv. DH55</strain>
    </source>
</reference>
<protein>
    <submittedName>
        <fullName evidence="2">Probable U3 small nucleolar RNA-associated protein 7</fullName>
    </submittedName>
</protein>
<dbReference type="RefSeq" id="XP_019093361.1">
    <property type="nucleotide sequence ID" value="XM_019237816.1"/>
</dbReference>
<name>A0ABM1R2X3_CAMSA</name>
<evidence type="ECO:0000313" key="2">
    <source>
        <dbReference type="RefSeq" id="XP_019093361.1"/>
    </source>
</evidence>
<dbReference type="PANTHER" id="PTHR14085">
    <property type="entry name" value="WD-REPEAT PROTEIN BING4"/>
    <property type="match status" value="1"/>
</dbReference>
<dbReference type="GeneID" id="109129536"/>
<keyword evidence="1" id="KW-1185">Reference proteome</keyword>
<dbReference type="InterPro" id="IPR015943">
    <property type="entry name" value="WD40/YVTN_repeat-like_dom_sf"/>
</dbReference>
<sequence>MELSSEKVNGKSAKTAAKIEKLLCCDVVVFFVLWLLPAEAGYLETDGLEKTWRVKQTDIANEVDLLSSRNQYDIVLPDFGPYKLDFTASGRHMIAGGRKGHLALVDMMSMNLIKEIQVKETVCDVAFLHNEQFFAAAQKKYVLSMLINITYLGEDLTKRNDKTTNLASKKVATKN</sequence>
<dbReference type="PANTHER" id="PTHR14085:SF3">
    <property type="entry name" value="WD REPEAT-CONTAINING PROTEIN 46"/>
    <property type="match status" value="1"/>
</dbReference>
<organism evidence="1 2">
    <name type="scientific">Camelina sativa</name>
    <name type="common">False flax</name>
    <name type="synonym">Myagrum sativum</name>
    <dbReference type="NCBI Taxonomy" id="90675"/>
    <lineage>
        <taxon>Eukaryota</taxon>
        <taxon>Viridiplantae</taxon>
        <taxon>Streptophyta</taxon>
        <taxon>Embryophyta</taxon>
        <taxon>Tracheophyta</taxon>
        <taxon>Spermatophyta</taxon>
        <taxon>Magnoliopsida</taxon>
        <taxon>eudicotyledons</taxon>
        <taxon>Gunneridae</taxon>
        <taxon>Pentapetalae</taxon>
        <taxon>rosids</taxon>
        <taxon>malvids</taxon>
        <taxon>Brassicales</taxon>
        <taxon>Brassicaceae</taxon>
        <taxon>Camelineae</taxon>
        <taxon>Camelina</taxon>
    </lineage>
</organism>
<reference evidence="2" key="2">
    <citation type="submission" date="2025-08" db="UniProtKB">
        <authorList>
            <consortium name="RefSeq"/>
        </authorList>
    </citation>
    <scope>IDENTIFICATION</scope>
    <source>
        <tissue evidence="2">Leaf</tissue>
    </source>
</reference>
<dbReference type="InterPro" id="IPR040315">
    <property type="entry name" value="WDR46/Utp7"/>
</dbReference>
<gene>
    <name evidence="2" type="primary">LOC109129536</name>
</gene>
<dbReference type="SUPFAM" id="SSF50978">
    <property type="entry name" value="WD40 repeat-like"/>
    <property type="match status" value="1"/>
</dbReference>
<accession>A0ABM1R2X3</accession>
<proteinExistence type="predicted"/>
<dbReference type="Gene3D" id="2.130.10.10">
    <property type="entry name" value="YVTN repeat-like/Quinoprotein amine dehydrogenase"/>
    <property type="match status" value="1"/>
</dbReference>
<evidence type="ECO:0000313" key="1">
    <source>
        <dbReference type="Proteomes" id="UP000694864"/>
    </source>
</evidence>
<dbReference type="InterPro" id="IPR036322">
    <property type="entry name" value="WD40_repeat_dom_sf"/>
</dbReference>
<dbReference type="Proteomes" id="UP000694864">
    <property type="component" value="Chromosome 16"/>
</dbReference>